<dbReference type="Gene3D" id="3.40.47.10">
    <property type="match status" value="1"/>
</dbReference>
<dbReference type="GO" id="GO:0008299">
    <property type="term" value="P:isoprenoid biosynthetic process"/>
    <property type="evidence" value="ECO:0007669"/>
    <property type="project" value="UniProtKB-KW"/>
</dbReference>
<proteinExistence type="predicted"/>
<dbReference type="PANTHER" id="PTHR42870:SF6">
    <property type="entry name" value="ACETYL-COA C-ACYLTRANSFERASE"/>
    <property type="match status" value="1"/>
</dbReference>
<keyword evidence="1" id="KW-0414">Isoprene biosynthesis</keyword>
<dbReference type="InterPro" id="IPR002155">
    <property type="entry name" value="Thiolase"/>
</dbReference>
<dbReference type="Pfam" id="PF00108">
    <property type="entry name" value="Thiolase_N"/>
    <property type="match status" value="1"/>
</dbReference>
<dbReference type="Pfam" id="PF22691">
    <property type="entry name" value="Thiolase_C_1"/>
    <property type="match status" value="1"/>
</dbReference>
<dbReference type="EMBL" id="FNWL01000006">
    <property type="protein sequence ID" value="SEH18085.1"/>
    <property type="molecule type" value="Genomic_DNA"/>
</dbReference>
<reference evidence="5" key="1">
    <citation type="submission" date="2016-10" db="EMBL/GenBank/DDBJ databases">
        <authorList>
            <person name="Varghese N."/>
            <person name="Submissions S."/>
        </authorList>
    </citation>
    <scope>NUCLEOTIDE SEQUENCE [LARGE SCALE GENOMIC DNA]</scope>
    <source>
        <strain evidence="5">CGMCC 1.8981</strain>
    </source>
</reference>
<dbReference type="OrthoDB" id="167534at2157"/>
<dbReference type="GO" id="GO:0016747">
    <property type="term" value="F:acyltransferase activity, transferring groups other than amino-acyl groups"/>
    <property type="evidence" value="ECO:0007669"/>
    <property type="project" value="InterPro"/>
</dbReference>
<gene>
    <name evidence="4" type="ORF">SAMN04487967_3611</name>
</gene>
<keyword evidence="5" id="KW-1185">Reference proteome</keyword>
<dbReference type="PIRSF" id="PIRSF000429">
    <property type="entry name" value="Ac-CoA_Ac_transf"/>
    <property type="match status" value="1"/>
</dbReference>
<dbReference type="SUPFAM" id="SSF53901">
    <property type="entry name" value="Thiolase-like"/>
    <property type="match status" value="1"/>
</dbReference>
<dbReference type="InterPro" id="IPR016039">
    <property type="entry name" value="Thiolase-like"/>
</dbReference>
<keyword evidence="4" id="KW-0012">Acyltransferase</keyword>
<keyword evidence="4" id="KW-0808">Transferase</keyword>
<evidence type="ECO:0000256" key="1">
    <source>
        <dbReference type="ARBA" id="ARBA00023229"/>
    </source>
</evidence>
<dbReference type="CDD" id="cd00829">
    <property type="entry name" value="SCP-x_thiolase"/>
    <property type="match status" value="1"/>
</dbReference>
<dbReference type="RefSeq" id="WP_090508345.1">
    <property type="nucleotide sequence ID" value="NZ_FNWL01000006.1"/>
</dbReference>
<organism evidence="4 5">
    <name type="scientific">Natronorubrum sediminis</name>
    <dbReference type="NCBI Taxonomy" id="640943"/>
    <lineage>
        <taxon>Archaea</taxon>
        <taxon>Methanobacteriati</taxon>
        <taxon>Methanobacteriota</taxon>
        <taxon>Stenosarchaea group</taxon>
        <taxon>Halobacteria</taxon>
        <taxon>Halobacteriales</taxon>
        <taxon>Natrialbaceae</taxon>
        <taxon>Natronorubrum</taxon>
    </lineage>
</organism>
<evidence type="ECO:0000259" key="3">
    <source>
        <dbReference type="Pfam" id="PF22691"/>
    </source>
</evidence>
<dbReference type="InterPro" id="IPR020616">
    <property type="entry name" value="Thiolase_N"/>
</dbReference>
<protein>
    <submittedName>
        <fullName evidence="4">Acetyl-CoA acyltransferase</fullName>
    </submittedName>
</protein>
<dbReference type="AlphaFoldDB" id="A0A1H6G892"/>
<feature type="domain" description="Thiolase N-terminal" evidence="2">
    <location>
        <begin position="6"/>
        <end position="226"/>
    </location>
</feature>
<name>A0A1H6G892_9EURY</name>
<evidence type="ECO:0000313" key="5">
    <source>
        <dbReference type="Proteomes" id="UP000199112"/>
    </source>
</evidence>
<dbReference type="PANTHER" id="PTHR42870">
    <property type="entry name" value="ACETYL-COA C-ACETYLTRANSFERASE"/>
    <property type="match status" value="1"/>
</dbReference>
<dbReference type="NCBIfam" id="NF004720">
    <property type="entry name" value="PRK06064.1"/>
    <property type="match status" value="1"/>
</dbReference>
<evidence type="ECO:0000259" key="2">
    <source>
        <dbReference type="Pfam" id="PF00108"/>
    </source>
</evidence>
<sequence length="390" mass="40853">MEARATVVGAGMTKFGPHDQPLSELFADAALPALDDAGIDRNEIDAFYLGNTLGGMTENESHLAPAVASHIGLRGIPCQRFEDACATSSSAFKHAVQAVENGIHDTVLIGGVERCTPTTGKETDEMTEIFASATHRQYEQPTGITFPGVFALLTKRHMYDHGTTREQLAEVAVKNQHHGSMNPRAHFGGDATVEDVLESPIIADPFRLMDCCPFSDGASAVVVTSADLADSYDGEGVMVTGIGHATDIVPVADKQGLTETTAARDAATEAYRQAEIDADDVDFAEVHDCFTGAEVIAIEALGLVPDGDGGVAAAEGRTALDGETPVNPSGGLKAKGHPIGATGTAQIVELTEQLRRDVGERQVEDAETAIAHNLGGDTATTFVTVMEATP</sequence>
<evidence type="ECO:0000313" key="4">
    <source>
        <dbReference type="EMBL" id="SEH18085.1"/>
    </source>
</evidence>
<dbReference type="InterPro" id="IPR055140">
    <property type="entry name" value="Thiolase_C_2"/>
</dbReference>
<accession>A0A1H6G892</accession>
<dbReference type="Proteomes" id="UP000199112">
    <property type="component" value="Unassembled WGS sequence"/>
</dbReference>
<feature type="domain" description="Thiolase C-terminal" evidence="3">
    <location>
        <begin position="245"/>
        <end position="387"/>
    </location>
</feature>